<keyword evidence="3" id="KW-1185">Reference proteome</keyword>
<evidence type="ECO:0000313" key="2">
    <source>
        <dbReference type="EMBL" id="GIF77227.1"/>
    </source>
</evidence>
<evidence type="ECO:0000256" key="1">
    <source>
        <dbReference type="SAM" id="Phobius"/>
    </source>
</evidence>
<comment type="caution">
    <text evidence="2">The sequence shown here is derived from an EMBL/GenBank/DDBJ whole genome shotgun (WGS) entry which is preliminary data.</text>
</comment>
<keyword evidence="1" id="KW-0472">Membrane</keyword>
<keyword evidence="1" id="KW-1133">Transmembrane helix</keyword>
<accession>A0ABQ4D282</accession>
<feature type="transmembrane region" description="Helical" evidence="1">
    <location>
        <begin position="69"/>
        <end position="94"/>
    </location>
</feature>
<gene>
    <name evidence="2" type="ORF">Asi02nite_67450</name>
</gene>
<name>A0ABQ4D282_9ACTN</name>
<dbReference type="EMBL" id="BONE01000083">
    <property type="protein sequence ID" value="GIF77227.1"/>
    <property type="molecule type" value="Genomic_DNA"/>
</dbReference>
<dbReference type="Proteomes" id="UP000604117">
    <property type="component" value="Unassembled WGS sequence"/>
</dbReference>
<sequence length="95" mass="10278">MRPITAPGVRTDGAPCQGGVRVRLGVVKNVSSPWPAPRSRRSVEFVEARLSRREILRRSRAHGARRPDAVAASVVVVLRIGLLLAFFAVAAAVLR</sequence>
<reference evidence="2 3" key="1">
    <citation type="submission" date="2021-01" db="EMBL/GenBank/DDBJ databases">
        <title>Whole genome shotgun sequence of Asanoa siamensis NBRC 107932.</title>
        <authorList>
            <person name="Komaki H."/>
            <person name="Tamura T."/>
        </authorList>
    </citation>
    <scope>NUCLEOTIDE SEQUENCE [LARGE SCALE GENOMIC DNA]</scope>
    <source>
        <strain evidence="2 3">NBRC 107932</strain>
    </source>
</reference>
<evidence type="ECO:0000313" key="3">
    <source>
        <dbReference type="Proteomes" id="UP000604117"/>
    </source>
</evidence>
<keyword evidence="1" id="KW-0812">Transmembrane</keyword>
<proteinExistence type="predicted"/>
<protein>
    <submittedName>
        <fullName evidence="2">Uncharacterized protein</fullName>
    </submittedName>
</protein>
<organism evidence="2 3">
    <name type="scientific">Asanoa siamensis</name>
    <dbReference type="NCBI Taxonomy" id="926357"/>
    <lineage>
        <taxon>Bacteria</taxon>
        <taxon>Bacillati</taxon>
        <taxon>Actinomycetota</taxon>
        <taxon>Actinomycetes</taxon>
        <taxon>Micromonosporales</taxon>
        <taxon>Micromonosporaceae</taxon>
        <taxon>Asanoa</taxon>
    </lineage>
</organism>